<name>A0A7S3QJX9_DUNTE</name>
<protein>
    <recommendedName>
        <fullName evidence="1">Nuclear nucleic acid-binding protein C1D</fullName>
    </recommendedName>
</protein>
<organism evidence="3">
    <name type="scientific">Dunaliella tertiolecta</name>
    <name type="common">Green alga</name>
    <dbReference type="NCBI Taxonomy" id="3047"/>
    <lineage>
        <taxon>Eukaryota</taxon>
        <taxon>Viridiplantae</taxon>
        <taxon>Chlorophyta</taxon>
        <taxon>core chlorophytes</taxon>
        <taxon>Chlorophyceae</taxon>
        <taxon>CS clade</taxon>
        <taxon>Chlamydomonadales</taxon>
        <taxon>Dunaliellaceae</taxon>
        <taxon>Dunaliella</taxon>
    </lineage>
</organism>
<dbReference type="InterPro" id="IPR011082">
    <property type="entry name" value="Exosome-assoc_fac/DNA_repair"/>
</dbReference>
<keyword evidence="1" id="KW-0963">Cytoplasm</keyword>
<evidence type="ECO:0000256" key="1">
    <source>
        <dbReference type="RuleBase" id="RU368003"/>
    </source>
</evidence>
<keyword evidence="1" id="KW-0539">Nucleus</keyword>
<dbReference type="GO" id="GO:0000178">
    <property type="term" value="C:exosome (RNase complex)"/>
    <property type="evidence" value="ECO:0007669"/>
    <property type="project" value="TreeGrafter"/>
</dbReference>
<comment type="similarity">
    <text evidence="1">Belongs to the C1D family.</text>
</comment>
<feature type="region of interest" description="Disordered" evidence="2">
    <location>
        <begin position="37"/>
        <end position="64"/>
    </location>
</feature>
<dbReference type="EMBL" id="HBIP01000644">
    <property type="protein sequence ID" value="CAE0485234.1"/>
    <property type="molecule type" value="Transcribed_RNA"/>
</dbReference>
<comment type="subunit">
    <text evidence="1">Monomer and homodimer.</text>
</comment>
<sequence length="238" mass="26026">MSLVPEDVQMCMQKFQETVEALQRNAETLTTMLSLPQRALPKPAFPSQTPAAQSDKEEEERSLSHLERARGMHALGQVMHTLQQLHMKACGLDPQKHFVTDIHKECERLEAYKKKVAKAVAAHELATSKPTVSLNVSAANRFIDHAIPDLNPEQRRLLKEQSAAGKRKAEQQVAGRGSKKGRGASSSASGADKGVGKKAAQGRSVKDHAISFLSTVLQEGISSAPLQQQDQQPLPQQQ</sequence>
<feature type="region of interest" description="Disordered" evidence="2">
    <location>
        <begin position="159"/>
        <end position="204"/>
    </location>
</feature>
<evidence type="ECO:0000256" key="2">
    <source>
        <dbReference type="SAM" id="MobiDB-lite"/>
    </source>
</evidence>
<comment type="subcellular location">
    <subcellularLocation>
        <location evidence="1">Cytoplasm</location>
    </subcellularLocation>
    <subcellularLocation>
        <location evidence="1">Nucleus</location>
        <location evidence="1">Nucleolus</location>
    </subcellularLocation>
    <subcellularLocation>
        <location evidence="1">Nucleus</location>
    </subcellularLocation>
</comment>
<dbReference type="GO" id="GO:0005737">
    <property type="term" value="C:cytoplasm"/>
    <property type="evidence" value="ECO:0007669"/>
    <property type="project" value="UniProtKB-SubCell"/>
</dbReference>
<gene>
    <name evidence="3" type="ORF">DTER00134_LOCUS273</name>
</gene>
<evidence type="ECO:0000313" key="3">
    <source>
        <dbReference type="EMBL" id="CAE0485234.1"/>
    </source>
</evidence>
<dbReference type="PANTHER" id="PTHR15341">
    <property type="entry name" value="SUN-COR STEROID HORMONE RECEPTOR CO-REPRESSOR"/>
    <property type="match status" value="1"/>
</dbReference>
<comment type="function">
    <text evidence="1">Plays a role in the recruitment of the exosome to pre-rRNA to mediate the 3'-5' end processing of the 5.8S rRNA.</text>
</comment>
<keyword evidence="1" id="KW-0694">RNA-binding</keyword>
<dbReference type="GO" id="GO:0000460">
    <property type="term" value="P:maturation of 5.8S rRNA"/>
    <property type="evidence" value="ECO:0007669"/>
    <property type="project" value="TreeGrafter"/>
</dbReference>
<dbReference type="GO" id="GO:0010468">
    <property type="term" value="P:regulation of gene expression"/>
    <property type="evidence" value="ECO:0007669"/>
    <property type="project" value="TreeGrafter"/>
</dbReference>
<dbReference type="PANTHER" id="PTHR15341:SF3">
    <property type="entry name" value="NUCLEAR NUCLEIC ACID-BINDING PROTEIN C1D"/>
    <property type="match status" value="1"/>
</dbReference>
<dbReference type="GO" id="GO:0003677">
    <property type="term" value="F:DNA binding"/>
    <property type="evidence" value="ECO:0007669"/>
    <property type="project" value="UniProtKB-KW"/>
</dbReference>
<feature type="compositionally biased region" description="Low complexity" evidence="2">
    <location>
        <begin position="183"/>
        <end position="192"/>
    </location>
</feature>
<dbReference type="AlphaFoldDB" id="A0A7S3QJX9"/>
<dbReference type="GO" id="GO:0003723">
    <property type="term" value="F:RNA binding"/>
    <property type="evidence" value="ECO:0007669"/>
    <property type="project" value="UniProtKB-UniRule"/>
</dbReference>
<keyword evidence="1" id="KW-0698">rRNA processing</keyword>
<reference evidence="3" key="1">
    <citation type="submission" date="2021-01" db="EMBL/GenBank/DDBJ databases">
        <authorList>
            <person name="Corre E."/>
            <person name="Pelletier E."/>
            <person name="Niang G."/>
            <person name="Scheremetjew M."/>
            <person name="Finn R."/>
            <person name="Kale V."/>
            <person name="Holt S."/>
            <person name="Cochrane G."/>
            <person name="Meng A."/>
            <person name="Brown T."/>
            <person name="Cohen L."/>
        </authorList>
    </citation>
    <scope>NUCLEOTIDE SEQUENCE</scope>
    <source>
        <strain evidence="3">CCMP1320</strain>
    </source>
</reference>
<proteinExistence type="inferred from homology"/>
<keyword evidence="1" id="KW-0238">DNA-binding</keyword>
<accession>A0A7S3QJX9</accession>
<dbReference type="GO" id="GO:0005730">
    <property type="term" value="C:nucleolus"/>
    <property type="evidence" value="ECO:0007669"/>
    <property type="project" value="UniProtKB-SubCell"/>
</dbReference>